<evidence type="ECO:0000313" key="2">
    <source>
        <dbReference type="EMBL" id="KAK8515869.1"/>
    </source>
</evidence>
<sequence length="363" mass="40980">MFEGQLSQNMVIQNIRATNETEKEIYRYLKVGKPIEIAAFLVVDQEEVTSPSLFRGIFSTSEEVHDESSNKVDTMMSMLRFIEVLGRVGDQLIPNEGMLFAMLLFPFLSGAHMMSSLIARSYQDNLMMLKVLCHSSLASQGMLIELASPLIVGQALLWPKDMDLNGMALGILVIYYVLSVDASIGRGRACGGAVLQDSNGNLIDFSSFNLPETKMKTHKAERHAFLMALDWTFEIFVKRNVTKKLLYVRTDRSEITSQQVFISHSVGKCEIEDELEANNNEEEEKTINDNEEEKRVSSDSDDEGEEESSEGKEESSDCDDEEESDDEESSDEKEEVSSESDEEEDSDKEEEEKEDSDEEEDND</sequence>
<proteinExistence type="predicted"/>
<evidence type="ECO:0000256" key="1">
    <source>
        <dbReference type="SAM" id="MobiDB-lite"/>
    </source>
</evidence>
<feature type="compositionally biased region" description="Basic and acidic residues" evidence="1">
    <location>
        <begin position="285"/>
        <end position="298"/>
    </location>
</feature>
<protein>
    <recommendedName>
        <fullName evidence="4">RNase H type-1 domain-containing protein</fullName>
    </recommendedName>
</protein>
<reference evidence="2 3" key="1">
    <citation type="journal article" date="2024" name="G3 (Bethesda)">
        <title>Genome assembly of Hibiscus sabdariffa L. provides insights into metabolisms of medicinal natural products.</title>
        <authorList>
            <person name="Kim T."/>
        </authorList>
    </citation>
    <scope>NUCLEOTIDE SEQUENCE [LARGE SCALE GENOMIC DNA]</scope>
    <source>
        <strain evidence="2">TK-2024</strain>
        <tissue evidence="2">Old leaves</tissue>
    </source>
</reference>
<keyword evidence="3" id="KW-1185">Reference proteome</keyword>
<comment type="caution">
    <text evidence="2">The sequence shown here is derived from an EMBL/GenBank/DDBJ whole genome shotgun (WGS) entry which is preliminary data.</text>
</comment>
<dbReference type="PANTHER" id="PTHR35711:SF1">
    <property type="entry name" value="ECTODERMAL, ISOFORM F"/>
    <property type="match status" value="1"/>
</dbReference>
<feature type="compositionally biased region" description="Acidic residues" evidence="1">
    <location>
        <begin position="316"/>
        <end position="363"/>
    </location>
</feature>
<dbReference type="PANTHER" id="PTHR35711">
    <property type="entry name" value="EXPRESSED PROTEIN"/>
    <property type="match status" value="1"/>
</dbReference>
<feature type="region of interest" description="Disordered" evidence="1">
    <location>
        <begin position="273"/>
        <end position="363"/>
    </location>
</feature>
<feature type="compositionally biased region" description="Acidic residues" evidence="1">
    <location>
        <begin position="273"/>
        <end position="284"/>
    </location>
</feature>
<dbReference type="Proteomes" id="UP001472677">
    <property type="component" value="Unassembled WGS sequence"/>
</dbReference>
<name>A0ABR2C8X8_9ROSI</name>
<dbReference type="EMBL" id="JBBPBM010000062">
    <property type="protein sequence ID" value="KAK8515869.1"/>
    <property type="molecule type" value="Genomic_DNA"/>
</dbReference>
<gene>
    <name evidence="2" type="ORF">V6N12_016175</name>
</gene>
<evidence type="ECO:0008006" key="4">
    <source>
        <dbReference type="Google" id="ProtNLM"/>
    </source>
</evidence>
<accession>A0ABR2C8X8</accession>
<feature type="compositionally biased region" description="Acidic residues" evidence="1">
    <location>
        <begin position="299"/>
        <end position="308"/>
    </location>
</feature>
<organism evidence="2 3">
    <name type="scientific">Hibiscus sabdariffa</name>
    <name type="common">roselle</name>
    <dbReference type="NCBI Taxonomy" id="183260"/>
    <lineage>
        <taxon>Eukaryota</taxon>
        <taxon>Viridiplantae</taxon>
        <taxon>Streptophyta</taxon>
        <taxon>Embryophyta</taxon>
        <taxon>Tracheophyta</taxon>
        <taxon>Spermatophyta</taxon>
        <taxon>Magnoliopsida</taxon>
        <taxon>eudicotyledons</taxon>
        <taxon>Gunneridae</taxon>
        <taxon>Pentapetalae</taxon>
        <taxon>rosids</taxon>
        <taxon>malvids</taxon>
        <taxon>Malvales</taxon>
        <taxon>Malvaceae</taxon>
        <taxon>Malvoideae</taxon>
        <taxon>Hibiscus</taxon>
    </lineage>
</organism>
<evidence type="ECO:0000313" key="3">
    <source>
        <dbReference type="Proteomes" id="UP001472677"/>
    </source>
</evidence>